<dbReference type="PANTHER" id="PTHR45947">
    <property type="entry name" value="SULFOQUINOVOSYL TRANSFERASE SQD2"/>
    <property type="match status" value="1"/>
</dbReference>
<dbReference type="SUPFAM" id="SSF53756">
    <property type="entry name" value="UDP-Glycosyltransferase/glycogen phosphorylase"/>
    <property type="match status" value="1"/>
</dbReference>
<evidence type="ECO:0000313" key="4">
    <source>
        <dbReference type="Proteomes" id="UP000177682"/>
    </source>
</evidence>
<dbReference type="Proteomes" id="UP000177682">
    <property type="component" value="Unassembled WGS sequence"/>
</dbReference>
<evidence type="ECO:0000259" key="2">
    <source>
        <dbReference type="Pfam" id="PF13439"/>
    </source>
</evidence>
<dbReference type="InterPro" id="IPR028098">
    <property type="entry name" value="Glyco_trans_4-like_N"/>
</dbReference>
<dbReference type="InterPro" id="IPR050194">
    <property type="entry name" value="Glycosyltransferase_grp1"/>
</dbReference>
<dbReference type="InterPro" id="IPR001296">
    <property type="entry name" value="Glyco_trans_1"/>
</dbReference>
<feature type="domain" description="Glycosyl transferase family 1" evidence="1">
    <location>
        <begin position="189"/>
        <end position="325"/>
    </location>
</feature>
<reference evidence="3 4" key="1">
    <citation type="journal article" date="2016" name="Nat. Commun.">
        <title>Thousands of microbial genomes shed light on interconnected biogeochemical processes in an aquifer system.</title>
        <authorList>
            <person name="Anantharaman K."/>
            <person name="Brown C.T."/>
            <person name="Hug L.A."/>
            <person name="Sharon I."/>
            <person name="Castelle C.J."/>
            <person name="Probst A.J."/>
            <person name="Thomas B.C."/>
            <person name="Singh A."/>
            <person name="Wilkins M.J."/>
            <person name="Karaoz U."/>
            <person name="Brodie E.L."/>
            <person name="Williams K.H."/>
            <person name="Hubbard S.S."/>
            <person name="Banfield J.F."/>
        </authorList>
    </citation>
    <scope>NUCLEOTIDE SEQUENCE [LARGE SCALE GENOMIC DNA]</scope>
</reference>
<dbReference type="Pfam" id="PF00534">
    <property type="entry name" value="Glycos_transf_1"/>
    <property type="match status" value="1"/>
</dbReference>
<dbReference type="PANTHER" id="PTHR45947:SF3">
    <property type="entry name" value="SULFOQUINOVOSYL TRANSFERASE SQD2"/>
    <property type="match status" value="1"/>
</dbReference>
<evidence type="ECO:0000259" key="1">
    <source>
        <dbReference type="Pfam" id="PF00534"/>
    </source>
</evidence>
<dbReference type="GO" id="GO:0016757">
    <property type="term" value="F:glycosyltransferase activity"/>
    <property type="evidence" value="ECO:0007669"/>
    <property type="project" value="InterPro"/>
</dbReference>
<name>A0A1F5PIW2_9BACT</name>
<dbReference type="AlphaFoldDB" id="A0A1F5PIW2"/>
<evidence type="ECO:0000313" key="3">
    <source>
        <dbReference type="EMBL" id="OGE89797.1"/>
    </source>
</evidence>
<dbReference type="EMBL" id="MFEY01000008">
    <property type="protein sequence ID" value="OGE89797.1"/>
    <property type="molecule type" value="Genomic_DNA"/>
</dbReference>
<evidence type="ECO:0008006" key="5">
    <source>
        <dbReference type="Google" id="ProtNLM"/>
    </source>
</evidence>
<dbReference type="Pfam" id="PF13439">
    <property type="entry name" value="Glyco_transf_4"/>
    <property type="match status" value="1"/>
</dbReference>
<proteinExistence type="predicted"/>
<organism evidence="3 4">
    <name type="scientific">Candidatus Doudnabacteria bacterium RIFCSPHIGHO2_12_FULL_48_16</name>
    <dbReference type="NCBI Taxonomy" id="1817838"/>
    <lineage>
        <taxon>Bacteria</taxon>
        <taxon>Candidatus Doudnaibacteriota</taxon>
    </lineage>
</organism>
<protein>
    <recommendedName>
        <fullName evidence="5">Glycosyl transferase family 1 domain-containing protein</fullName>
    </recommendedName>
</protein>
<accession>A0A1F5PIW2</accession>
<comment type="caution">
    <text evidence="3">The sequence shown here is derived from an EMBL/GenBank/DDBJ whole genome shotgun (WGS) entry which is preliminary data.</text>
</comment>
<sequence>MKIALVHEFLNQLGGAERVLENFLKIWPDATLHVIFYDSKKTHGVFEPARKKISYLDKWPLTHRHPKLFLALLPKVIESFRFDDFDVVVSDSSSFAKGAKSRGKLHICYCHTPTRFLWTNDEYLGQQLYPAPLRWLGQLILPAIRQWDFRAAQGPDFYIANSVNVQMRIKKYYKRDSIIIPPPVDTEFFHPEESKEDYFLVAGRLEPYKKTDLVVAAFNDLGLKLKIAGSGTQLSELKKKAGPNVEFLGRVSDEDLQKLYARARAYIFPAEEDAGISIVEAQSCGIPVLAFGAGGALETVISGQTGEFFKEQTAEAIKQAVKNFDSTKYDPLKIRRHAQQYDKLIFQEKVRKFVEEKYLGFKK</sequence>
<dbReference type="Gene3D" id="3.40.50.2000">
    <property type="entry name" value="Glycogen Phosphorylase B"/>
    <property type="match status" value="2"/>
</dbReference>
<gene>
    <name evidence="3" type="ORF">A3E29_00210</name>
</gene>
<feature type="domain" description="Glycosyltransferase subfamily 4-like N-terminal" evidence="2">
    <location>
        <begin position="14"/>
        <end position="187"/>
    </location>
</feature>